<gene>
    <name evidence="2" type="ORF">METZ01_LOCUS316443</name>
</gene>
<evidence type="ECO:0000256" key="1">
    <source>
        <dbReference type="SAM" id="MobiDB-lite"/>
    </source>
</evidence>
<proteinExistence type="predicted"/>
<organism evidence="2">
    <name type="scientific">marine metagenome</name>
    <dbReference type="NCBI Taxonomy" id="408172"/>
    <lineage>
        <taxon>unclassified sequences</taxon>
        <taxon>metagenomes</taxon>
        <taxon>ecological metagenomes</taxon>
    </lineage>
</organism>
<feature type="region of interest" description="Disordered" evidence="1">
    <location>
        <begin position="1"/>
        <end position="22"/>
    </location>
</feature>
<feature type="non-terminal residue" evidence="2">
    <location>
        <position position="1"/>
    </location>
</feature>
<protein>
    <submittedName>
        <fullName evidence="2">Uncharacterized protein</fullName>
    </submittedName>
</protein>
<accession>A0A382NQY4</accession>
<dbReference type="EMBL" id="UINC01102176">
    <property type="protein sequence ID" value="SVC63589.1"/>
    <property type="molecule type" value="Genomic_DNA"/>
</dbReference>
<dbReference type="AlphaFoldDB" id="A0A382NQY4"/>
<reference evidence="2" key="1">
    <citation type="submission" date="2018-05" db="EMBL/GenBank/DDBJ databases">
        <authorList>
            <person name="Lanie J.A."/>
            <person name="Ng W.-L."/>
            <person name="Kazmierczak K.M."/>
            <person name="Andrzejewski T.M."/>
            <person name="Davidsen T.M."/>
            <person name="Wayne K.J."/>
            <person name="Tettelin H."/>
            <person name="Glass J.I."/>
            <person name="Rusch D."/>
            <person name="Podicherti R."/>
            <person name="Tsui H.-C.T."/>
            <person name="Winkler M.E."/>
        </authorList>
    </citation>
    <scope>NUCLEOTIDE SEQUENCE</scope>
</reference>
<sequence length="117" mass="12465">VAWTDEKKEQAVTLYEEQGPTPETSMEIVKEIADELEESPNGVRMILTRAGVYIKKAPATKNGGQTANGTGRVSKQAMQDELIAAITDAGQTVDEDIISKLSGKAAQYLAGVISAIN</sequence>
<name>A0A382NQY4_9ZZZZ</name>
<evidence type="ECO:0000313" key="2">
    <source>
        <dbReference type="EMBL" id="SVC63589.1"/>
    </source>
</evidence>
<feature type="compositionally biased region" description="Basic and acidic residues" evidence="1">
    <location>
        <begin position="1"/>
        <end position="10"/>
    </location>
</feature>